<evidence type="ECO:0008006" key="3">
    <source>
        <dbReference type="Google" id="ProtNLM"/>
    </source>
</evidence>
<protein>
    <recommendedName>
        <fullName evidence="3">C2H2-type domain-containing protein</fullName>
    </recommendedName>
</protein>
<evidence type="ECO:0000313" key="1">
    <source>
        <dbReference type="EMBL" id="GMT04022.1"/>
    </source>
</evidence>
<keyword evidence="2" id="KW-1185">Reference proteome</keyword>
<proteinExistence type="predicted"/>
<evidence type="ECO:0000313" key="2">
    <source>
        <dbReference type="Proteomes" id="UP001432027"/>
    </source>
</evidence>
<sequence length="128" mass="14409">LPPSFFFSSPIVSFLFPIDLPLNIHTFFYRFQSRMALHSPSPRPSPTHVPSFKCPSCEAVFLDTIDSLINHFDSVHNGREFLYSKLSPLTLERIFAIVHNSFVSSCRLPYSTPSTSGEHSSGDFPFPA</sequence>
<organism evidence="1 2">
    <name type="scientific">Pristionchus entomophagus</name>
    <dbReference type="NCBI Taxonomy" id="358040"/>
    <lineage>
        <taxon>Eukaryota</taxon>
        <taxon>Metazoa</taxon>
        <taxon>Ecdysozoa</taxon>
        <taxon>Nematoda</taxon>
        <taxon>Chromadorea</taxon>
        <taxon>Rhabditida</taxon>
        <taxon>Rhabditina</taxon>
        <taxon>Diplogasteromorpha</taxon>
        <taxon>Diplogasteroidea</taxon>
        <taxon>Neodiplogasteridae</taxon>
        <taxon>Pristionchus</taxon>
    </lineage>
</organism>
<feature type="non-terminal residue" evidence="1">
    <location>
        <position position="128"/>
    </location>
</feature>
<dbReference type="EMBL" id="BTSX01000006">
    <property type="protein sequence ID" value="GMT04022.1"/>
    <property type="molecule type" value="Genomic_DNA"/>
</dbReference>
<reference evidence="1" key="1">
    <citation type="submission" date="2023-10" db="EMBL/GenBank/DDBJ databases">
        <title>Genome assembly of Pristionchus species.</title>
        <authorList>
            <person name="Yoshida K."/>
            <person name="Sommer R.J."/>
        </authorList>
    </citation>
    <scope>NUCLEOTIDE SEQUENCE</scope>
    <source>
        <strain evidence="1">RS0144</strain>
    </source>
</reference>
<comment type="caution">
    <text evidence="1">The sequence shown here is derived from an EMBL/GenBank/DDBJ whole genome shotgun (WGS) entry which is preliminary data.</text>
</comment>
<name>A0AAV5UBW3_9BILA</name>
<feature type="non-terminal residue" evidence="1">
    <location>
        <position position="1"/>
    </location>
</feature>
<dbReference type="Proteomes" id="UP001432027">
    <property type="component" value="Unassembled WGS sequence"/>
</dbReference>
<accession>A0AAV5UBW3</accession>
<dbReference type="AlphaFoldDB" id="A0AAV5UBW3"/>
<gene>
    <name evidence="1" type="ORF">PENTCL1PPCAC_26196</name>
</gene>